<feature type="compositionally biased region" description="Pro residues" evidence="1">
    <location>
        <begin position="272"/>
        <end position="295"/>
    </location>
</feature>
<reference evidence="4" key="2">
    <citation type="journal article" date="2008" name="Nucleic Acids Res.">
        <title>The rice annotation project database (RAP-DB): 2008 update.</title>
        <authorList>
            <consortium name="The rice annotation project (RAP)"/>
        </authorList>
    </citation>
    <scope>GENOME REANNOTATION</scope>
    <source>
        <strain evidence="4">cv. Nipponbare</strain>
    </source>
</reference>
<dbReference type="Proteomes" id="UP000000763">
    <property type="component" value="Chromosome 8"/>
</dbReference>
<feature type="domain" description="Retrotransposon gag" evidence="2">
    <location>
        <begin position="121"/>
        <end position="216"/>
    </location>
</feature>
<reference evidence="3 4" key="1">
    <citation type="journal article" date="2005" name="Nature">
        <title>The map-based sequence of the rice genome.</title>
        <authorList>
            <consortium name="International rice genome sequencing project (IRGSP)"/>
            <person name="Matsumoto T."/>
            <person name="Wu J."/>
            <person name="Kanamori H."/>
            <person name="Katayose Y."/>
            <person name="Fujisawa M."/>
            <person name="Namiki N."/>
            <person name="Mizuno H."/>
            <person name="Yamamoto K."/>
            <person name="Antonio B.A."/>
            <person name="Baba T."/>
            <person name="Sakata K."/>
            <person name="Nagamura Y."/>
            <person name="Aoki H."/>
            <person name="Arikawa K."/>
            <person name="Arita K."/>
            <person name="Bito T."/>
            <person name="Chiden Y."/>
            <person name="Fujitsuka N."/>
            <person name="Fukunaka R."/>
            <person name="Hamada M."/>
            <person name="Harada C."/>
            <person name="Hayashi A."/>
            <person name="Hijishita S."/>
            <person name="Honda M."/>
            <person name="Hosokawa S."/>
            <person name="Ichikawa Y."/>
            <person name="Idonuma A."/>
            <person name="Iijima M."/>
            <person name="Ikeda M."/>
            <person name="Ikeno M."/>
            <person name="Ito K."/>
            <person name="Ito S."/>
            <person name="Ito T."/>
            <person name="Ito Y."/>
            <person name="Ito Y."/>
            <person name="Iwabuchi A."/>
            <person name="Kamiya K."/>
            <person name="Karasawa W."/>
            <person name="Kurita K."/>
            <person name="Katagiri S."/>
            <person name="Kikuta A."/>
            <person name="Kobayashi H."/>
            <person name="Kobayashi N."/>
            <person name="Machita K."/>
            <person name="Maehara T."/>
            <person name="Masukawa M."/>
            <person name="Mizubayashi T."/>
            <person name="Mukai Y."/>
            <person name="Nagasaki H."/>
            <person name="Nagata Y."/>
            <person name="Naito S."/>
            <person name="Nakashima M."/>
            <person name="Nakama Y."/>
            <person name="Nakamichi Y."/>
            <person name="Nakamura M."/>
            <person name="Meguro A."/>
            <person name="Negishi M."/>
            <person name="Ohta I."/>
            <person name="Ohta T."/>
            <person name="Okamoto M."/>
            <person name="Ono N."/>
            <person name="Saji S."/>
            <person name="Sakaguchi M."/>
            <person name="Sakai K."/>
            <person name="Shibata M."/>
            <person name="Shimokawa T."/>
            <person name="Song J."/>
            <person name="Takazaki Y."/>
            <person name="Terasawa K."/>
            <person name="Tsugane M."/>
            <person name="Tsuji K."/>
            <person name="Ueda S."/>
            <person name="Waki K."/>
            <person name="Yamagata H."/>
            <person name="Yamamoto M."/>
            <person name="Yamamoto S."/>
            <person name="Yamane H."/>
            <person name="Yoshiki S."/>
            <person name="Yoshihara R."/>
            <person name="Yukawa K."/>
            <person name="Zhong H."/>
            <person name="Yano M."/>
            <person name="Yuan Q."/>
            <person name="Ouyang S."/>
            <person name="Liu J."/>
            <person name="Jones K.M."/>
            <person name="Gansberger K."/>
            <person name="Moffat K."/>
            <person name="Hill J."/>
            <person name="Bera J."/>
            <person name="Fadrosh D."/>
            <person name="Jin S."/>
            <person name="Johri S."/>
            <person name="Kim M."/>
            <person name="Overton L."/>
            <person name="Reardon M."/>
            <person name="Tsitrin T."/>
            <person name="Vuong H."/>
            <person name="Weaver B."/>
            <person name="Ciecko A."/>
            <person name="Tallon L."/>
            <person name="Jackson J."/>
            <person name="Pai G."/>
            <person name="Aken S.V."/>
            <person name="Utterback T."/>
            <person name="Reidmuller S."/>
            <person name="Feldblyum T."/>
            <person name="Hsiao J."/>
            <person name="Zismann V."/>
            <person name="Iobst S."/>
            <person name="de Vazeille A.R."/>
            <person name="Buell C.R."/>
            <person name="Ying K."/>
            <person name="Li Y."/>
            <person name="Lu T."/>
            <person name="Huang Y."/>
            <person name="Zhao Q."/>
            <person name="Feng Q."/>
            <person name="Zhang L."/>
            <person name="Zhu J."/>
            <person name="Weng Q."/>
            <person name="Mu J."/>
            <person name="Lu Y."/>
            <person name="Fan D."/>
            <person name="Liu Y."/>
            <person name="Guan J."/>
            <person name="Zhang Y."/>
            <person name="Yu S."/>
            <person name="Liu X."/>
            <person name="Zhang Y."/>
            <person name="Hong G."/>
            <person name="Han B."/>
            <person name="Choisne N."/>
            <person name="Demange N."/>
            <person name="Orjeda G."/>
            <person name="Samain S."/>
            <person name="Cattolico L."/>
            <person name="Pelletier E."/>
            <person name="Couloux A."/>
            <person name="Segurens B."/>
            <person name="Wincker P."/>
            <person name="D'Hont A."/>
            <person name="Scarpelli C."/>
            <person name="Weissenbach J."/>
            <person name="Salanoubat M."/>
            <person name="Quetier F."/>
            <person name="Yu Y."/>
            <person name="Kim H.R."/>
            <person name="Rambo T."/>
            <person name="Currie J."/>
            <person name="Collura K."/>
            <person name="Luo M."/>
            <person name="Yang T."/>
            <person name="Ammiraju J.S.S."/>
            <person name="Engler F."/>
            <person name="Soderlund C."/>
            <person name="Wing R.A."/>
            <person name="Palmer L.E."/>
            <person name="de la Bastide M."/>
            <person name="Spiegel L."/>
            <person name="Nascimento L."/>
            <person name="Zutavern T."/>
            <person name="O'Shaughnessy A."/>
            <person name="Dike S."/>
            <person name="Dedhia N."/>
            <person name="Preston R."/>
            <person name="Balija V."/>
            <person name="McCombie W.R."/>
            <person name="Chow T."/>
            <person name="Chen H."/>
            <person name="Chung M."/>
            <person name="Chen C."/>
            <person name="Shaw J."/>
            <person name="Wu H."/>
            <person name="Hsiao K."/>
            <person name="Chao Y."/>
            <person name="Chu M."/>
            <person name="Cheng C."/>
            <person name="Hour A."/>
            <person name="Lee P."/>
            <person name="Lin S."/>
            <person name="Lin Y."/>
            <person name="Liou J."/>
            <person name="Liu S."/>
            <person name="Hsing Y."/>
            <person name="Raghuvanshi S."/>
            <person name="Mohanty A."/>
            <person name="Bharti A.K."/>
            <person name="Gaur A."/>
            <person name="Gupta V."/>
            <person name="Kumar D."/>
            <person name="Ravi V."/>
            <person name="Vij S."/>
            <person name="Kapur A."/>
            <person name="Khurana P."/>
            <person name="Khurana P."/>
            <person name="Khurana J.P."/>
            <person name="Tyagi A.K."/>
            <person name="Gaikwad K."/>
            <person name="Singh A."/>
            <person name="Dalal V."/>
            <person name="Srivastava S."/>
            <person name="Dixit A."/>
            <person name="Pal A.K."/>
            <person name="Ghazi I.A."/>
            <person name="Yadav M."/>
            <person name="Pandit A."/>
            <person name="Bhargava A."/>
            <person name="Sureshbabu K."/>
            <person name="Batra K."/>
            <person name="Sharma T.R."/>
            <person name="Mohapatra T."/>
            <person name="Singh N.K."/>
            <person name="Messing J."/>
            <person name="Nelson A.B."/>
            <person name="Fuks G."/>
            <person name="Kavchok S."/>
            <person name="Keizer G."/>
            <person name="Linton E."/>
            <person name="Llaca V."/>
            <person name="Song R."/>
            <person name="Tanyolac B."/>
            <person name="Young S."/>
            <person name="Ho-Il K."/>
            <person name="Hahn J.H."/>
            <person name="Sangsakoo G."/>
            <person name="Vanavichit A."/>
            <person name="de Mattos Luiz.A.T."/>
            <person name="Zimmer P.D."/>
            <person name="Malone G."/>
            <person name="Dellagostin O."/>
            <person name="de Oliveira A.C."/>
            <person name="Bevan M."/>
            <person name="Bancroft I."/>
            <person name="Minx P."/>
            <person name="Cordum H."/>
            <person name="Wilson R."/>
            <person name="Cheng Z."/>
            <person name="Jin W."/>
            <person name="Jiang J."/>
            <person name="Leong S.A."/>
            <person name="Iwama H."/>
            <person name="Gojobori T."/>
            <person name="Itoh T."/>
            <person name="Niimura Y."/>
            <person name="Fujii Y."/>
            <person name="Habara T."/>
            <person name="Sakai H."/>
            <person name="Sato Y."/>
            <person name="Wilson G."/>
            <person name="Kumar K."/>
            <person name="McCouch S."/>
            <person name="Juretic N."/>
            <person name="Hoen D."/>
            <person name="Wright S."/>
            <person name="Bruskiewich R."/>
            <person name="Bureau T."/>
            <person name="Miyao A."/>
            <person name="Hirochika H."/>
            <person name="Nishikawa T."/>
            <person name="Kadowaki K."/>
            <person name="Sugiura M."/>
            <person name="Burr B."/>
            <person name="Sasaki T."/>
        </authorList>
    </citation>
    <scope>NUCLEOTIDE SEQUENCE [LARGE SCALE GENOMIC DNA]</scope>
    <source>
        <strain evidence="4">cv. Nipponbare</strain>
    </source>
</reference>
<proteinExistence type="predicted"/>
<dbReference type="Gramene" id="Os08t0315200-01">
    <property type="protein sequence ID" value="Os08t0315200-01"/>
    <property type="gene ID" value="Os08g0315200"/>
</dbReference>
<evidence type="ECO:0000313" key="3">
    <source>
        <dbReference type="EMBL" id="BAF23431.1"/>
    </source>
</evidence>
<feature type="region of interest" description="Disordered" evidence="1">
    <location>
        <begin position="1"/>
        <end position="30"/>
    </location>
</feature>
<protein>
    <submittedName>
        <fullName evidence="3">Os08g0315200 protein</fullName>
    </submittedName>
</protein>
<dbReference type="Pfam" id="PF03732">
    <property type="entry name" value="Retrotrans_gag"/>
    <property type="match status" value="1"/>
</dbReference>
<sequence length="295" mass="32705">MTRPSTRSQSHDAPEGSRSRGDEPPPPPTMAEVLMAVERNREAENAVLQQIAASAAATATHIAQGAGGGGHHAAGGLAEFQRTQPPVFTRSDDPLDADDWLRTIERKLTLIRCPDAEKTNLAAEQLQAAAGDWWENFLAMQPDGRVVTWAQFRDAFRAAHVPKGIMDLKQCEFLSLTQGNKSVMEYLCEFNHLARYAPDDVKTDTRKQNRFMNGLSAEMQLELAAHSFLDFQDLVNRSVVVESKMKNLEAERKRKKAAQISAAGGSQKPRGWQPPPPRFQAPPPPRPQRFVPRPP</sequence>
<organism evidence="3 4">
    <name type="scientific">Oryza sativa subsp. japonica</name>
    <name type="common">Rice</name>
    <dbReference type="NCBI Taxonomy" id="39947"/>
    <lineage>
        <taxon>Eukaryota</taxon>
        <taxon>Viridiplantae</taxon>
        <taxon>Streptophyta</taxon>
        <taxon>Embryophyta</taxon>
        <taxon>Tracheophyta</taxon>
        <taxon>Spermatophyta</taxon>
        <taxon>Magnoliopsida</taxon>
        <taxon>Liliopsida</taxon>
        <taxon>Poales</taxon>
        <taxon>Poaceae</taxon>
        <taxon>BOP clade</taxon>
        <taxon>Oryzoideae</taxon>
        <taxon>Oryzeae</taxon>
        <taxon>Oryzinae</taxon>
        <taxon>Oryza</taxon>
        <taxon>Oryza sativa</taxon>
    </lineage>
</organism>
<evidence type="ECO:0000256" key="1">
    <source>
        <dbReference type="SAM" id="MobiDB-lite"/>
    </source>
</evidence>
<accession>A0A0P0XEK5</accession>
<dbReference type="SMR" id="A0A0P0XEK5"/>
<name>A0A0P0XEK5_ORYSJ</name>
<dbReference type="PANTHER" id="PTHR33223:SF11">
    <property type="entry name" value="ELEMENT PROTEIN, PUTATIVE-RELATED"/>
    <property type="match status" value="1"/>
</dbReference>
<feature type="compositionally biased region" description="Basic and acidic residues" evidence="1">
    <location>
        <begin position="9"/>
        <end position="23"/>
    </location>
</feature>
<dbReference type="OMA" id="VMEYLCE"/>
<feature type="region of interest" description="Disordered" evidence="1">
    <location>
        <begin position="247"/>
        <end position="295"/>
    </location>
</feature>
<evidence type="ECO:0000313" key="4">
    <source>
        <dbReference type="Proteomes" id="UP000000763"/>
    </source>
</evidence>
<dbReference type="EMBL" id="AP008214">
    <property type="protein sequence ID" value="BAF23431.1"/>
    <property type="molecule type" value="Genomic_DNA"/>
</dbReference>
<dbReference type="KEGG" id="dosa:Os08g0315200"/>
<dbReference type="PANTHER" id="PTHR33223">
    <property type="entry name" value="CCHC-TYPE DOMAIN-CONTAINING PROTEIN"/>
    <property type="match status" value="1"/>
</dbReference>
<dbReference type="AlphaFoldDB" id="A0A0P0XEK5"/>
<gene>
    <name evidence="3" type="ordered locus">Os08g0315200</name>
</gene>
<dbReference type="InterPro" id="IPR005162">
    <property type="entry name" value="Retrotrans_gag_dom"/>
</dbReference>
<evidence type="ECO:0000259" key="2">
    <source>
        <dbReference type="Pfam" id="PF03732"/>
    </source>
</evidence>